<evidence type="ECO:0000256" key="1">
    <source>
        <dbReference type="SAM" id="Phobius"/>
    </source>
</evidence>
<name>A0AA40P7W8_9PSED</name>
<sequence>MLFRLGHQDHSVIADAAIKRRAFLKISSPGMFALVDLLFFSGVMEAKKLSPVTV</sequence>
<feature type="transmembrane region" description="Helical" evidence="1">
    <location>
        <begin position="22"/>
        <end position="44"/>
    </location>
</feature>
<dbReference type="EMBL" id="LJRO01000058">
    <property type="protein sequence ID" value="KPZ06524.1"/>
    <property type="molecule type" value="Genomic_DNA"/>
</dbReference>
<dbReference type="Proteomes" id="UP000050523">
    <property type="component" value="Unassembled WGS sequence"/>
</dbReference>
<accession>A0AA40P7W8</accession>
<evidence type="ECO:0000313" key="3">
    <source>
        <dbReference type="Proteomes" id="UP000050523"/>
    </source>
</evidence>
<organism evidence="2 3">
    <name type="scientific">Pseudomonas tremae</name>
    <dbReference type="NCBI Taxonomy" id="200454"/>
    <lineage>
        <taxon>Bacteria</taxon>
        <taxon>Pseudomonadati</taxon>
        <taxon>Pseudomonadota</taxon>
        <taxon>Gammaproteobacteria</taxon>
        <taxon>Pseudomonadales</taxon>
        <taxon>Pseudomonadaceae</taxon>
        <taxon>Pseudomonas</taxon>
    </lineage>
</organism>
<gene>
    <name evidence="2" type="ORF">ALO43_101392</name>
</gene>
<keyword evidence="1" id="KW-1133">Transmembrane helix</keyword>
<evidence type="ECO:0000313" key="2">
    <source>
        <dbReference type="EMBL" id="KPZ06524.1"/>
    </source>
</evidence>
<keyword evidence="1" id="KW-0472">Membrane</keyword>
<protein>
    <submittedName>
        <fullName evidence="2">Uncharacterized protein</fullName>
    </submittedName>
</protein>
<keyword evidence="1" id="KW-0812">Transmembrane</keyword>
<dbReference type="AlphaFoldDB" id="A0AA40P7W8"/>
<comment type="caution">
    <text evidence="2">The sequence shown here is derived from an EMBL/GenBank/DDBJ whole genome shotgun (WGS) entry which is preliminary data.</text>
</comment>
<reference evidence="2 3" key="1">
    <citation type="submission" date="2015-09" db="EMBL/GenBank/DDBJ databases">
        <title>Genome announcement of multiple Pseudomonas syringae strains.</title>
        <authorList>
            <person name="Thakur S."/>
            <person name="Wang P.W."/>
            <person name="Gong Y."/>
            <person name="Weir B.S."/>
            <person name="Guttman D.S."/>
        </authorList>
    </citation>
    <scope>NUCLEOTIDE SEQUENCE [LARGE SCALE GENOMIC DNA]</scope>
    <source>
        <strain evidence="2 3">ICMP9151</strain>
    </source>
</reference>
<proteinExistence type="predicted"/>